<dbReference type="GO" id="GO:0003676">
    <property type="term" value="F:nucleic acid binding"/>
    <property type="evidence" value="ECO:0007669"/>
    <property type="project" value="InterPro"/>
</dbReference>
<dbReference type="InterPro" id="IPR035979">
    <property type="entry name" value="RBD_domain_sf"/>
</dbReference>
<proteinExistence type="predicted"/>
<dbReference type="CDD" id="cd00590">
    <property type="entry name" value="RRM_SF"/>
    <property type="match status" value="1"/>
</dbReference>
<dbReference type="SUPFAM" id="SSF54928">
    <property type="entry name" value="RNA-binding domain, RBD"/>
    <property type="match status" value="1"/>
</dbReference>
<protein>
    <submittedName>
        <fullName evidence="2">27377_t:CDS:1</fullName>
    </submittedName>
</protein>
<name>A0A9N9EQN7_9GLOM</name>
<dbReference type="OrthoDB" id="2358547at2759"/>
<dbReference type="Proteomes" id="UP000789405">
    <property type="component" value="Unassembled WGS sequence"/>
</dbReference>
<gene>
    <name evidence="2" type="ORF">DERYTH_LOCUS12271</name>
</gene>
<evidence type="ECO:0000313" key="2">
    <source>
        <dbReference type="EMBL" id="CAG8689332.1"/>
    </source>
</evidence>
<feature type="region of interest" description="Disordered" evidence="1">
    <location>
        <begin position="1"/>
        <end position="39"/>
    </location>
</feature>
<feature type="non-terminal residue" evidence="2">
    <location>
        <position position="1"/>
    </location>
</feature>
<accession>A0A9N9EQN7</accession>
<evidence type="ECO:0000256" key="1">
    <source>
        <dbReference type="SAM" id="MobiDB-lite"/>
    </source>
</evidence>
<comment type="caution">
    <text evidence="2">The sequence shown here is derived from an EMBL/GenBank/DDBJ whole genome shotgun (WGS) entry which is preliminary data.</text>
</comment>
<sequence length="609" mass="70732">MDKKKHKYNTRSVSGQQDDNNNQENEENMNFIPTASNIQNENNTTMNIEEEIKVPLVPVHASKKRAVRESFEEETEINISNVVKPGSSVSFVAEPKYKEITDGVEDDDLYIEEEFVTVKNKKNKNDRVKKVFVEKPKNISPKIWRKETGIKLFKVSVEAEKIKGKSPFAKILMVKNLLFQNQIEVILGKIETTNKIKNIVIYLLNEEEVQKAKKVNLGNTENHIYMQDVVEQLPNEYDKLCKWKIWDIPLYVKRNDLMLHLNHFGKVKQLHLTTKDMWQLGHVEFENVEVAEKLSTEWSIWIGMDCLRITSGDTSYEELNNRGKWAAKLTQLPRGMTALDIKQIVKDIKGRTIYIPRTREGYKRKNYAIISFDTEEEMQKHQHSTMKLTEEITIRMVPMITPLCFICSSDLHKAKECNVNKYRKQLVFNKKEKIKQFGNLYKKYKPNYYSNLIKTTPNQNTYADIVKKKANNVEKDINKNKIEEQHEEFDEFNQNVIETMDLYTAQIEELRGGMEEVAKVLTDIAKRLSAIENHNMSKGLADLANTVKGLGTRVHGISGRLDRIQSGNQDRHYPKTNWGAPRWVSIPFQQLFAQIGQKEMGGDMTISCF</sequence>
<organism evidence="2 3">
    <name type="scientific">Dentiscutata erythropus</name>
    <dbReference type="NCBI Taxonomy" id="1348616"/>
    <lineage>
        <taxon>Eukaryota</taxon>
        <taxon>Fungi</taxon>
        <taxon>Fungi incertae sedis</taxon>
        <taxon>Mucoromycota</taxon>
        <taxon>Glomeromycotina</taxon>
        <taxon>Glomeromycetes</taxon>
        <taxon>Diversisporales</taxon>
        <taxon>Gigasporaceae</taxon>
        <taxon>Dentiscutata</taxon>
    </lineage>
</organism>
<dbReference type="AlphaFoldDB" id="A0A9N9EQN7"/>
<evidence type="ECO:0000313" key="3">
    <source>
        <dbReference type="Proteomes" id="UP000789405"/>
    </source>
</evidence>
<keyword evidence="3" id="KW-1185">Reference proteome</keyword>
<feature type="non-terminal residue" evidence="2">
    <location>
        <position position="609"/>
    </location>
</feature>
<dbReference type="EMBL" id="CAJVPY010007953">
    <property type="protein sequence ID" value="CAG8689332.1"/>
    <property type="molecule type" value="Genomic_DNA"/>
</dbReference>
<reference evidence="2" key="1">
    <citation type="submission" date="2021-06" db="EMBL/GenBank/DDBJ databases">
        <authorList>
            <person name="Kallberg Y."/>
            <person name="Tangrot J."/>
            <person name="Rosling A."/>
        </authorList>
    </citation>
    <scope>NUCLEOTIDE SEQUENCE</scope>
    <source>
        <strain evidence="2">MA453B</strain>
    </source>
</reference>